<name>A0A9W7WML7_TRIRA</name>
<sequence>MLRNIVLVTLLVCVYSANASRVNVKKEHLESLKADVSKKWGELNGPSFCSICTTIVTWVKDHVPSQPTIEEIKQLLEMACSTLPIPTFLCKMIISTIAGGIIGIIDEDPQVICSSLGIC</sequence>
<keyword evidence="5" id="KW-1185">Reference proteome</keyword>
<dbReference type="SUPFAM" id="SSF47862">
    <property type="entry name" value="Saposin"/>
    <property type="match status" value="1"/>
</dbReference>
<dbReference type="AlphaFoldDB" id="A0A9W7WML7"/>
<dbReference type="InterPro" id="IPR011001">
    <property type="entry name" value="Saposin-like"/>
</dbReference>
<keyword evidence="1" id="KW-1015">Disulfide bond</keyword>
<dbReference type="EMBL" id="JAFHDT010000010">
    <property type="protein sequence ID" value="KAI7804965.1"/>
    <property type="molecule type" value="Genomic_DNA"/>
</dbReference>
<evidence type="ECO:0000256" key="1">
    <source>
        <dbReference type="ARBA" id="ARBA00023157"/>
    </source>
</evidence>
<evidence type="ECO:0000313" key="5">
    <source>
        <dbReference type="Proteomes" id="UP001059041"/>
    </source>
</evidence>
<evidence type="ECO:0000313" key="4">
    <source>
        <dbReference type="EMBL" id="KAI7804965.1"/>
    </source>
</evidence>
<reference evidence="4" key="1">
    <citation type="submission" date="2021-02" db="EMBL/GenBank/DDBJ databases">
        <title>Comparative genomics reveals that relaxation of natural selection precedes convergent phenotypic evolution of cavefish.</title>
        <authorList>
            <person name="Peng Z."/>
        </authorList>
    </citation>
    <scope>NUCLEOTIDE SEQUENCE</scope>
    <source>
        <tissue evidence="4">Muscle</tissue>
    </source>
</reference>
<dbReference type="Pfam" id="PF05184">
    <property type="entry name" value="SapB_1"/>
    <property type="match status" value="1"/>
</dbReference>
<dbReference type="SMART" id="SM00741">
    <property type="entry name" value="SapB"/>
    <property type="match status" value="1"/>
</dbReference>
<comment type="caution">
    <text evidence="4">The sequence shown here is derived from an EMBL/GenBank/DDBJ whole genome shotgun (WGS) entry which is preliminary data.</text>
</comment>
<feature type="domain" description="Saposin B-type" evidence="3">
    <location>
        <begin position="45"/>
        <end position="119"/>
    </location>
</feature>
<proteinExistence type="predicted"/>
<dbReference type="GO" id="GO:0006629">
    <property type="term" value="P:lipid metabolic process"/>
    <property type="evidence" value="ECO:0007669"/>
    <property type="project" value="InterPro"/>
</dbReference>
<dbReference type="Gene3D" id="1.10.225.10">
    <property type="entry name" value="Saposin-like"/>
    <property type="match status" value="1"/>
</dbReference>
<dbReference type="InterPro" id="IPR008139">
    <property type="entry name" value="SaposinB_dom"/>
</dbReference>
<accession>A0A9W7WML7</accession>
<dbReference type="Proteomes" id="UP001059041">
    <property type="component" value="Linkage Group LG10"/>
</dbReference>
<evidence type="ECO:0000259" key="3">
    <source>
        <dbReference type="PROSITE" id="PS50015"/>
    </source>
</evidence>
<dbReference type="PROSITE" id="PS50015">
    <property type="entry name" value="SAP_B"/>
    <property type="match status" value="1"/>
</dbReference>
<organism evidence="4 5">
    <name type="scientific">Triplophysa rosa</name>
    <name type="common">Cave loach</name>
    <dbReference type="NCBI Taxonomy" id="992332"/>
    <lineage>
        <taxon>Eukaryota</taxon>
        <taxon>Metazoa</taxon>
        <taxon>Chordata</taxon>
        <taxon>Craniata</taxon>
        <taxon>Vertebrata</taxon>
        <taxon>Euteleostomi</taxon>
        <taxon>Actinopterygii</taxon>
        <taxon>Neopterygii</taxon>
        <taxon>Teleostei</taxon>
        <taxon>Ostariophysi</taxon>
        <taxon>Cypriniformes</taxon>
        <taxon>Nemacheilidae</taxon>
        <taxon>Triplophysa</taxon>
    </lineage>
</organism>
<feature type="signal peptide" evidence="2">
    <location>
        <begin position="1"/>
        <end position="19"/>
    </location>
</feature>
<feature type="chain" id="PRO_5040793605" description="Saposin B-type domain-containing protein" evidence="2">
    <location>
        <begin position="20"/>
        <end position="119"/>
    </location>
</feature>
<keyword evidence="2" id="KW-0732">Signal</keyword>
<protein>
    <recommendedName>
        <fullName evidence="3">Saposin B-type domain-containing protein</fullName>
    </recommendedName>
</protein>
<dbReference type="InterPro" id="IPR007856">
    <property type="entry name" value="SapB_1"/>
</dbReference>
<gene>
    <name evidence="4" type="ORF">IRJ41_024341</name>
</gene>
<evidence type="ECO:0000256" key="2">
    <source>
        <dbReference type="SAM" id="SignalP"/>
    </source>
</evidence>